<sequence length="185" mass="20719">MTEKKSRAFIIGDKDHGLTIVITDPVMVVHYSMEDLANPAINQMAGKEPIVAMSAVVQELLPFLRGVNLDLLEQRERELQQQGTHRKFDLDYERKLFEELHNAAAVGRVIRNNGTVCDVDFCVALDIEPGEIVSKPRSAGPAVDIRDYLKTHQGVNTVPAKIEPFVISNLRSDNLTTLDPWEEKA</sequence>
<gene>
    <name evidence="1" type="ORF">BCL32_0163</name>
</gene>
<protein>
    <submittedName>
        <fullName evidence="1">Uncharacterized protein</fullName>
    </submittedName>
</protein>
<name>A0A559TJQ0_9HYPH</name>
<organism evidence="1 2">
    <name type="scientific">Rhizobium mongolense USDA 1844</name>
    <dbReference type="NCBI Taxonomy" id="1079460"/>
    <lineage>
        <taxon>Bacteria</taxon>
        <taxon>Pseudomonadati</taxon>
        <taxon>Pseudomonadota</taxon>
        <taxon>Alphaproteobacteria</taxon>
        <taxon>Hyphomicrobiales</taxon>
        <taxon>Rhizobiaceae</taxon>
        <taxon>Rhizobium/Agrobacterium group</taxon>
        <taxon>Rhizobium</taxon>
    </lineage>
</organism>
<evidence type="ECO:0000313" key="1">
    <source>
        <dbReference type="EMBL" id="TVZ74840.1"/>
    </source>
</evidence>
<dbReference type="EMBL" id="VISO01000001">
    <property type="protein sequence ID" value="TVZ74840.1"/>
    <property type="molecule type" value="Genomic_DNA"/>
</dbReference>
<proteinExistence type="predicted"/>
<dbReference type="RefSeq" id="WP_022718504.1">
    <property type="nucleotide sequence ID" value="NZ_ATTQ01000025.1"/>
</dbReference>
<dbReference type="AlphaFoldDB" id="A0A559TJQ0"/>
<accession>A0A559TJQ0</accession>
<reference evidence="1 2" key="1">
    <citation type="submission" date="2019-06" db="EMBL/GenBank/DDBJ databases">
        <title>Pac Bio to generate improved reference genome sequences for organisms with transposon mutant libraries (support for FEBA project).</title>
        <authorList>
            <person name="Blow M."/>
        </authorList>
    </citation>
    <scope>NUCLEOTIDE SEQUENCE [LARGE SCALE GENOMIC DNA]</scope>
    <source>
        <strain evidence="1 2">USDA 1844</strain>
    </source>
</reference>
<dbReference type="Proteomes" id="UP000319824">
    <property type="component" value="Unassembled WGS sequence"/>
</dbReference>
<comment type="caution">
    <text evidence="1">The sequence shown here is derived from an EMBL/GenBank/DDBJ whole genome shotgun (WGS) entry which is preliminary data.</text>
</comment>
<evidence type="ECO:0000313" key="2">
    <source>
        <dbReference type="Proteomes" id="UP000319824"/>
    </source>
</evidence>